<feature type="domain" description="Phosphatidic acid phosphatase type 2/haloperoxidase" evidence="2">
    <location>
        <begin position="61"/>
        <end position="174"/>
    </location>
</feature>
<dbReference type="AlphaFoldDB" id="A0A3E1QCK5"/>
<dbReference type="Proteomes" id="UP000261082">
    <property type="component" value="Unassembled WGS sequence"/>
</dbReference>
<dbReference type="PANTHER" id="PTHR14969">
    <property type="entry name" value="SPHINGOSINE-1-PHOSPHATE PHOSPHOHYDROLASE"/>
    <property type="match status" value="1"/>
</dbReference>
<dbReference type="OrthoDB" id="9789113at2"/>
<evidence type="ECO:0000259" key="2">
    <source>
        <dbReference type="SMART" id="SM00014"/>
    </source>
</evidence>
<keyword evidence="1" id="KW-0812">Transmembrane</keyword>
<feature type="transmembrane region" description="Helical" evidence="1">
    <location>
        <begin position="159"/>
        <end position="177"/>
    </location>
</feature>
<accession>A0A3E1QCK5</accession>
<dbReference type="Pfam" id="PF01569">
    <property type="entry name" value="PAP2"/>
    <property type="match status" value="1"/>
</dbReference>
<protein>
    <submittedName>
        <fullName evidence="3">Phosphatase PAP2 family protein</fullName>
    </submittedName>
</protein>
<dbReference type="InterPro" id="IPR036938">
    <property type="entry name" value="PAP2/HPO_sf"/>
</dbReference>
<feature type="transmembrane region" description="Helical" evidence="1">
    <location>
        <begin position="34"/>
        <end position="52"/>
    </location>
</feature>
<proteinExistence type="predicted"/>
<feature type="transmembrane region" description="Helical" evidence="1">
    <location>
        <begin position="133"/>
        <end position="153"/>
    </location>
</feature>
<feature type="transmembrane region" description="Helical" evidence="1">
    <location>
        <begin position="106"/>
        <end position="126"/>
    </location>
</feature>
<keyword evidence="1" id="KW-0472">Membrane</keyword>
<dbReference type="SMART" id="SM00014">
    <property type="entry name" value="acidPPc"/>
    <property type="match status" value="1"/>
</dbReference>
<keyword evidence="4" id="KW-1185">Reference proteome</keyword>
<keyword evidence="1" id="KW-1133">Transmembrane helix</keyword>
<dbReference type="RefSeq" id="WP_117158918.1">
    <property type="nucleotide sequence ID" value="NZ_QVID01000001.1"/>
</dbReference>
<reference evidence="3 4" key="1">
    <citation type="journal article" date="2007" name="Int. J. Syst. Evol. Microbiol.">
        <title>Marixanthomonas ophiurae gen. nov., sp. nov., a marine bacterium of the family Flavobacteriaceae isolated from a deep-sea brittle star.</title>
        <authorList>
            <person name="Romanenko L.A."/>
            <person name="Uchino M."/>
            <person name="Frolova G.M."/>
            <person name="Mikhailov V.V."/>
        </authorList>
    </citation>
    <scope>NUCLEOTIDE SEQUENCE [LARGE SCALE GENOMIC DNA]</scope>
    <source>
        <strain evidence="3 4">KMM 3046</strain>
    </source>
</reference>
<dbReference type="SUPFAM" id="SSF48317">
    <property type="entry name" value="Acid phosphatase/Vanadium-dependent haloperoxidase"/>
    <property type="match status" value="1"/>
</dbReference>
<dbReference type="EMBL" id="QVID01000001">
    <property type="protein sequence ID" value="RFN59857.1"/>
    <property type="molecule type" value="Genomic_DNA"/>
</dbReference>
<evidence type="ECO:0000313" key="4">
    <source>
        <dbReference type="Proteomes" id="UP000261082"/>
    </source>
</evidence>
<dbReference type="Gene3D" id="1.20.144.10">
    <property type="entry name" value="Phosphatidic acid phosphatase type 2/haloperoxidase"/>
    <property type="match status" value="1"/>
</dbReference>
<gene>
    <name evidence="3" type="ORF">DZ858_07360</name>
</gene>
<organism evidence="3 4">
    <name type="scientific">Marixanthomonas ophiurae</name>
    <dbReference type="NCBI Taxonomy" id="387659"/>
    <lineage>
        <taxon>Bacteria</taxon>
        <taxon>Pseudomonadati</taxon>
        <taxon>Bacteroidota</taxon>
        <taxon>Flavobacteriia</taxon>
        <taxon>Flavobacteriales</taxon>
        <taxon>Flavobacteriaceae</taxon>
        <taxon>Marixanthomonas</taxon>
    </lineage>
</organism>
<dbReference type="PANTHER" id="PTHR14969:SF13">
    <property type="entry name" value="AT30094P"/>
    <property type="match status" value="1"/>
</dbReference>
<dbReference type="InterPro" id="IPR000326">
    <property type="entry name" value="PAP2/HPO"/>
</dbReference>
<sequence>MFDILKEWDRELFVLLNSLGIEKFDNFWITATQIETWTPLFLVFFFLIFYYFKWKRGGAILFFLLLTFGITIFFTGFVKDYFARLRPNNVEALSEVIRILQKPNNYSFFSGHASSSFSVTTFMALILRQKTKWIFLAYLWPLVFVTSRIYVGVHYPSDILVGALVGTIFAIIFYKLCKKALEHDKLKVRDLE</sequence>
<evidence type="ECO:0000256" key="1">
    <source>
        <dbReference type="SAM" id="Phobius"/>
    </source>
</evidence>
<feature type="transmembrane region" description="Helical" evidence="1">
    <location>
        <begin position="59"/>
        <end position="78"/>
    </location>
</feature>
<comment type="caution">
    <text evidence="3">The sequence shown here is derived from an EMBL/GenBank/DDBJ whole genome shotgun (WGS) entry which is preliminary data.</text>
</comment>
<evidence type="ECO:0000313" key="3">
    <source>
        <dbReference type="EMBL" id="RFN59857.1"/>
    </source>
</evidence>
<name>A0A3E1QCK5_9FLAO</name>